<name>A0A246J7T7_9BURK</name>
<gene>
    <name evidence="1" type="ORF">CDN99_17280</name>
</gene>
<evidence type="ECO:0000313" key="1">
    <source>
        <dbReference type="EMBL" id="OWQ88596.1"/>
    </source>
</evidence>
<keyword evidence="2" id="KW-1185">Reference proteome</keyword>
<accession>A0A246J7T7</accession>
<proteinExistence type="predicted"/>
<dbReference type="EMBL" id="NIOF01000007">
    <property type="protein sequence ID" value="OWQ88596.1"/>
    <property type="molecule type" value="Genomic_DNA"/>
</dbReference>
<dbReference type="Proteomes" id="UP000197468">
    <property type="component" value="Unassembled WGS sequence"/>
</dbReference>
<evidence type="ECO:0000313" key="2">
    <source>
        <dbReference type="Proteomes" id="UP000197468"/>
    </source>
</evidence>
<protein>
    <submittedName>
        <fullName evidence="1">Uncharacterized protein</fullName>
    </submittedName>
</protein>
<reference evidence="1 2" key="1">
    <citation type="journal article" date="2008" name="Int. J. Syst. Evol. Microbiol.">
        <title>Description of Roseateles aquatilis sp. nov. and Roseateles terrae sp. nov., in the class Betaproteobacteria, and emended description of the genus Roseateles.</title>
        <authorList>
            <person name="Gomila M."/>
            <person name="Bowien B."/>
            <person name="Falsen E."/>
            <person name="Moore E.R."/>
            <person name="Lalucat J."/>
        </authorList>
    </citation>
    <scope>NUCLEOTIDE SEQUENCE [LARGE SCALE GENOMIC DNA]</scope>
    <source>
        <strain evidence="1 2">CCUG 48205</strain>
    </source>
</reference>
<comment type="caution">
    <text evidence="1">The sequence shown here is derived from an EMBL/GenBank/DDBJ whole genome shotgun (WGS) entry which is preliminary data.</text>
</comment>
<organism evidence="1 2">
    <name type="scientific">Roseateles aquatilis</name>
    <dbReference type="NCBI Taxonomy" id="431061"/>
    <lineage>
        <taxon>Bacteria</taxon>
        <taxon>Pseudomonadati</taxon>
        <taxon>Pseudomonadota</taxon>
        <taxon>Betaproteobacteria</taxon>
        <taxon>Burkholderiales</taxon>
        <taxon>Sphaerotilaceae</taxon>
        <taxon>Roseateles</taxon>
    </lineage>
</organism>
<sequence length="309" mass="33599">MTGEPTATKESVDYMTVDFAKTALFRGTSVLRAALEPAILDFVNSNPANPGGLGQTGSFRDRDEAIRGLAAALSGDTFRKAARTLYDAFAQKPTTVQCEKFVADVVRDVFKRLDPAQKARLAELTEDFESLQRIVRSERIGNLAGLTRLTVLMGLRDLSAAEVNLRQAMKDMGEVAHAAVLMFPSRRPAGLGKIFKSNDSYGAGAAVRELLRRLHWPSFTSSATRLTQSLSLLGADSRSVQSMLRDDVESAFRGLTSQGQALFKKHAAKPYLKQALLNEAARRDNSGASTVRHMLLEAIVRTASNASHA</sequence>
<dbReference type="AlphaFoldDB" id="A0A246J7T7"/>